<keyword evidence="3" id="KW-1185">Reference proteome</keyword>
<reference evidence="3" key="1">
    <citation type="journal article" date="2014" name="Science">
        <title>Ancient hybridizations among the ancestral genomes of bread wheat.</title>
        <authorList>
            <consortium name="International Wheat Genome Sequencing Consortium,"/>
            <person name="Marcussen T."/>
            <person name="Sandve S.R."/>
            <person name="Heier L."/>
            <person name="Spannagl M."/>
            <person name="Pfeifer M."/>
            <person name="Jakobsen K.S."/>
            <person name="Wulff B.B."/>
            <person name="Steuernagel B."/>
            <person name="Mayer K.F."/>
            <person name="Olsen O.A."/>
        </authorList>
    </citation>
    <scope>NUCLEOTIDE SEQUENCE [LARGE SCALE GENOMIC DNA]</scope>
    <source>
        <strain evidence="3">cv. AL8/78</strain>
    </source>
</reference>
<dbReference type="Gramene" id="AET5Gv20789000.26">
    <property type="protein sequence ID" value="AET5Gv20789000.26"/>
    <property type="gene ID" value="AET5Gv20789000"/>
</dbReference>
<sequence>MEWRNAASISAEALLLSKHIAYSIIDASQGSVILPLSTPAKPNSSWDILKSSPKTVVPRNASGTSNLTPSVVYTMKCPLPATDEHDVPHGPPVSSADVDDDQANCSRQKTSSASTPAVLQQLQTANLFAGSNGRHHHTACVMARRHHRARHRLLDLGRGIPPQQAHDVLHHRGVTGQRDLAMAREAKLLPRHPQELANDRRAEVQQRDLEAPPVGRVHDAVALGRCRGAASLVFLGRHGEPLPPERFHPLCQLSKSLAPAIVGWFWVIGFQLEI</sequence>
<name>A0A453LI42_AEGTS</name>
<dbReference type="AlphaFoldDB" id="A0A453LI42"/>
<reference evidence="3" key="2">
    <citation type="journal article" date="2017" name="Nat. Plants">
        <title>The Aegilops tauschii genome reveals multiple impacts of transposons.</title>
        <authorList>
            <person name="Zhao G."/>
            <person name="Zou C."/>
            <person name="Li K."/>
            <person name="Wang K."/>
            <person name="Li T."/>
            <person name="Gao L."/>
            <person name="Zhang X."/>
            <person name="Wang H."/>
            <person name="Yang Z."/>
            <person name="Liu X."/>
            <person name="Jiang W."/>
            <person name="Mao L."/>
            <person name="Kong X."/>
            <person name="Jiao Y."/>
            <person name="Jia J."/>
        </authorList>
    </citation>
    <scope>NUCLEOTIDE SEQUENCE [LARGE SCALE GENOMIC DNA]</scope>
    <source>
        <strain evidence="3">cv. AL8/78</strain>
    </source>
</reference>
<feature type="region of interest" description="Disordered" evidence="1">
    <location>
        <begin position="82"/>
        <end position="115"/>
    </location>
</feature>
<reference evidence="2" key="5">
    <citation type="journal article" date="2021" name="G3 (Bethesda)">
        <title>Aegilops tauschii genome assembly Aet v5.0 features greater sequence contiguity and improved annotation.</title>
        <authorList>
            <person name="Wang L."/>
            <person name="Zhu T."/>
            <person name="Rodriguez J.C."/>
            <person name="Deal K.R."/>
            <person name="Dubcovsky J."/>
            <person name="McGuire P.E."/>
            <person name="Lux T."/>
            <person name="Spannagl M."/>
            <person name="Mayer K.F.X."/>
            <person name="Baldrich P."/>
            <person name="Meyers B.C."/>
            <person name="Huo N."/>
            <person name="Gu Y.Q."/>
            <person name="Zhou H."/>
            <person name="Devos K.M."/>
            <person name="Bennetzen J.L."/>
            <person name="Unver T."/>
            <person name="Budak H."/>
            <person name="Gulick P.J."/>
            <person name="Galiba G."/>
            <person name="Kalapos B."/>
            <person name="Nelson D.R."/>
            <person name="Li P."/>
            <person name="You F.M."/>
            <person name="Luo M.C."/>
            <person name="Dvorak J."/>
        </authorList>
    </citation>
    <scope>NUCLEOTIDE SEQUENCE [LARGE SCALE GENOMIC DNA]</scope>
    <source>
        <strain evidence="2">cv. AL8/78</strain>
    </source>
</reference>
<accession>A0A453LI42</accession>
<dbReference type="EnsemblPlants" id="AET5Gv20789000.26">
    <property type="protein sequence ID" value="AET5Gv20789000.26"/>
    <property type="gene ID" value="AET5Gv20789000"/>
</dbReference>
<protein>
    <submittedName>
        <fullName evidence="2">Uncharacterized protein</fullName>
    </submittedName>
</protein>
<feature type="compositionally biased region" description="Polar residues" evidence="1">
    <location>
        <begin position="103"/>
        <end position="115"/>
    </location>
</feature>
<dbReference type="Proteomes" id="UP000015105">
    <property type="component" value="Chromosome 5D"/>
</dbReference>
<evidence type="ECO:0000313" key="3">
    <source>
        <dbReference type="Proteomes" id="UP000015105"/>
    </source>
</evidence>
<reference evidence="2" key="4">
    <citation type="submission" date="2019-03" db="UniProtKB">
        <authorList>
            <consortium name="EnsemblPlants"/>
        </authorList>
    </citation>
    <scope>IDENTIFICATION</scope>
</reference>
<reference evidence="2" key="3">
    <citation type="journal article" date="2017" name="Nature">
        <title>Genome sequence of the progenitor of the wheat D genome Aegilops tauschii.</title>
        <authorList>
            <person name="Luo M.C."/>
            <person name="Gu Y.Q."/>
            <person name="Puiu D."/>
            <person name="Wang H."/>
            <person name="Twardziok S.O."/>
            <person name="Deal K.R."/>
            <person name="Huo N."/>
            <person name="Zhu T."/>
            <person name="Wang L."/>
            <person name="Wang Y."/>
            <person name="McGuire P.E."/>
            <person name="Liu S."/>
            <person name="Long H."/>
            <person name="Ramasamy R.K."/>
            <person name="Rodriguez J.C."/>
            <person name="Van S.L."/>
            <person name="Yuan L."/>
            <person name="Wang Z."/>
            <person name="Xia Z."/>
            <person name="Xiao L."/>
            <person name="Anderson O.D."/>
            <person name="Ouyang S."/>
            <person name="Liang Y."/>
            <person name="Zimin A.V."/>
            <person name="Pertea G."/>
            <person name="Qi P."/>
            <person name="Bennetzen J.L."/>
            <person name="Dai X."/>
            <person name="Dawson M.W."/>
            <person name="Muller H.G."/>
            <person name="Kugler K."/>
            <person name="Rivarola-Duarte L."/>
            <person name="Spannagl M."/>
            <person name="Mayer K.F.X."/>
            <person name="Lu F.H."/>
            <person name="Bevan M.W."/>
            <person name="Leroy P."/>
            <person name="Li P."/>
            <person name="You F.M."/>
            <person name="Sun Q."/>
            <person name="Liu Z."/>
            <person name="Lyons E."/>
            <person name="Wicker T."/>
            <person name="Salzberg S.L."/>
            <person name="Devos K.M."/>
            <person name="Dvorak J."/>
        </authorList>
    </citation>
    <scope>NUCLEOTIDE SEQUENCE [LARGE SCALE GENOMIC DNA]</scope>
    <source>
        <strain evidence="2">cv. AL8/78</strain>
    </source>
</reference>
<proteinExistence type="predicted"/>
<organism evidence="2 3">
    <name type="scientific">Aegilops tauschii subsp. strangulata</name>
    <name type="common">Goatgrass</name>
    <dbReference type="NCBI Taxonomy" id="200361"/>
    <lineage>
        <taxon>Eukaryota</taxon>
        <taxon>Viridiplantae</taxon>
        <taxon>Streptophyta</taxon>
        <taxon>Embryophyta</taxon>
        <taxon>Tracheophyta</taxon>
        <taxon>Spermatophyta</taxon>
        <taxon>Magnoliopsida</taxon>
        <taxon>Liliopsida</taxon>
        <taxon>Poales</taxon>
        <taxon>Poaceae</taxon>
        <taxon>BOP clade</taxon>
        <taxon>Pooideae</taxon>
        <taxon>Triticodae</taxon>
        <taxon>Triticeae</taxon>
        <taxon>Triticinae</taxon>
        <taxon>Aegilops</taxon>
    </lineage>
</organism>
<evidence type="ECO:0000256" key="1">
    <source>
        <dbReference type="SAM" id="MobiDB-lite"/>
    </source>
</evidence>
<evidence type="ECO:0000313" key="2">
    <source>
        <dbReference type="EnsemblPlants" id="AET5Gv20789000.26"/>
    </source>
</evidence>